<dbReference type="PROSITE" id="PS50812">
    <property type="entry name" value="PWWP"/>
    <property type="match status" value="1"/>
</dbReference>
<feature type="domain" description="PWWP" evidence="1">
    <location>
        <begin position="300"/>
        <end position="356"/>
    </location>
</feature>
<evidence type="ECO:0000259" key="1">
    <source>
        <dbReference type="PROSITE" id="PS50812"/>
    </source>
</evidence>
<dbReference type="SUPFAM" id="SSF63748">
    <property type="entry name" value="Tudor/PWWP/MBT"/>
    <property type="match status" value="1"/>
</dbReference>
<reference evidence="2 3" key="1">
    <citation type="submission" date="2021-04" db="EMBL/GenBank/DDBJ databases">
        <authorList>
            <person name="Bliznina A."/>
        </authorList>
    </citation>
    <scope>NUCLEOTIDE SEQUENCE [LARGE SCALE GENOMIC DNA]</scope>
</reference>
<proteinExistence type="predicted"/>
<accession>A0ABN7SC80</accession>
<dbReference type="CDD" id="cd05162">
    <property type="entry name" value="PWWP"/>
    <property type="match status" value="1"/>
</dbReference>
<evidence type="ECO:0000313" key="2">
    <source>
        <dbReference type="EMBL" id="CAG5097814.1"/>
    </source>
</evidence>
<evidence type="ECO:0000313" key="3">
    <source>
        <dbReference type="Proteomes" id="UP001158576"/>
    </source>
</evidence>
<sequence>MQAVDRMKEFFSSENCEIIYGERHVQSWEWNTAAIPFSFKSFSEFARFLSESEIKFQWLSCLSEYSSLVAPETKTPTDDLIRKLQFRSSDEHLIRMPPRQLSSYVEDDSHRLMPCFTKFQIERIDHYTDSSVVTLLLDRRLILPTRAPINNLQEAEMKTYWRDSNTPHHIFKEPHIERLRIVHKFNEHGKIIQWLWHYEDNDISELPILSPVDKFYQDVHLKITTYLNEYNEERISRAANSTHVNQNTELSRLFGISPKTIAISKIENFDNSQKAATLADKLSSKIMVKRKVKKERKLRYPWWPSRIDFVRASQCPHRLQGPVLMAERDFKHPVFFYGTHQISWINYENLRPLDFEKAKEYCDGRKRTTKKLKIAFQEALTKPWVKLQFGDENGDFVRKERSKTLEWTQRWIDGATEEVENENEDWQALTRVKPLQ</sequence>
<name>A0ABN7SC80_OIKDI</name>
<protein>
    <submittedName>
        <fullName evidence="2">Oidioi.mRNA.OKI2018_I69.XSR.g15245.t1.cds</fullName>
    </submittedName>
</protein>
<dbReference type="InterPro" id="IPR000313">
    <property type="entry name" value="PWWP_dom"/>
</dbReference>
<organism evidence="2 3">
    <name type="scientific">Oikopleura dioica</name>
    <name type="common">Tunicate</name>
    <dbReference type="NCBI Taxonomy" id="34765"/>
    <lineage>
        <taxon>Eukaryota</taxon>
        <taxon>Metazoa</taxon>
        <taxon>Chordata</taxon>
        <taxon>Tunicata</taxon>
        <taxon>Appendicularia</taxon>
        <taxon>Copelata</taxon>
        <taxon>Oikopleuridae</taxon>
        <taxon>Oikopleura</taxon>
    </lineage>
</organism>
<dbReference type="EMBL" id="OU015569">
    <property type="protein sequence ID" value="CAG5097814.1"/>
    <property type="molecule type" value="Genomic_DNA"/>
</dbReference>
<dbReference type="Gene3D" id="2.30.30.140">
    <property type="match status" value="1"/>
</dbReference>
<gene>
    <name evidence="2" type="ORF">OKIOD_LOCUS6803</name>
</gene>
<keyword evidence="3" id="KW-1185">Reference proteome</keyword>
<dbReference type="Pfam" id="PF00855">
    <property type="entry name" value="PWWP"/>
    <property type="match status" value="1"/>
</dbReference>
<dbReference type="Proteomes" id="UP001158576">
    <property type="component" value="Chromosome XSR"/>
</dbReference>